<dbReference type="OrthoDB" id="407146at2759"/>
<gene>
    <name evidence="1" type="ORF">HPP92_027792</name>
</gene>
<comment type="caution">
    <text evidence="1">The sequence shown here is derived from an EMBL/GenBank/DDBJ whole genome shotgun (WGS) entry which is preliminary data.</text>
</comment>
<dbReference type="Proteomes" id="UP000636800">
    <property type="component" value="Unassembled WGS sequence"/>
</dbReference>
<accession>A0A835P9R9</accession>
<dbReference type="AlphaFoldDB" id="A0A835P9R9"/>
<keyword evidence="2" id="KW-1185">Reference proteome</keyword>
<reference evidence="1 2" key="1">
    <citation type="journal article" date="2020" name="Nat. Food">
        <title>A phased Vanilla planifolia genome enables genetic improvement of flavour and production.</title>
        <authorList>
            <person name="Hasing T."/>
            <person name="Tang H."/>
            <person name="Brym M."/>
            <person name="Khazi F."/>
            <person name="Huang T."/>
            <person name="Chambers A.H."/>
        </authorList>
    </citation>
    <scope>NUCLEOTIDE SEQUENCE [LARGE SCALE GENOMIC DNA]</scope>
    <source>
        <tissue evidence="1">Leaf</tissue>
    </source>
</reference>
<organism evidence="1 2">
    <name type="scientific">Vanilla planifolia</name>
    <name type="common">Vanilla</name>
    <dbReference type="NCBI Taxonomy" id="51239"/>
    <lineage>
        <taxon>Eukaryota</taxon>
        <taxon>Viridiplantae</taxon>
        <taxon>Streptophyta</taxon>
        <taxon>Embryophyta</taxon>
        <taxon>Tracheophyta</taxon>
        <taxon>Spermatophyta</taxon>
        <taxon>Magnoliopsida</taxon>
        <taxon>Liliopsida</taxon>
        <taxon>Asparagales</taxon>
        <taxon>Orchidaceae</taxon>
        <taxon>Vanilloideae</taxon>
        <taxon>Vanilleae</taxon>
        <taxon>Vanilla</taxon>
    </lineage>
</organism>
<dbReference type="EMBL" id="JADCNL010000313">
    <property type="protein sequence ID" value="KAG0448528.1"/>
    <property type="molecule type" value="Genomic_DNA"/>
</dbReference>
<evidence type="ECO:0000313" key="2">
    <source>
        <dbReference type="Proteomes" id="UP000636800"/>
    </source>
</evidence>
<name>A0A835P9R9_VANPL</name>
<proteinExistence type="predicted"/>
<sequence length="104" mass="12003">MEVFSLASLFDRVVRGWYKSFAICLSCGMRRNRCLYLSSATQRRSFMELLLFLKYGLRLLVASRSVQECTPMFHALLNNLNLPMTILPSCNICGIKAFKLHTYL</sequence>
<evidence type="ECO:0000313" key="1">
    <source>
        <dbReference type="EMBL" id="KAG0448528.1"/>
    </source>
</evidence>
<protein>
    <submittedName>
        <fullName evidence="1">Uncharacterized protein</fullName>
    </submittedName>
</protein>